<accession>A0ABD3NIH0</accession>
<comment type="caution">
    <text evidence="1">The sequence shown here is derived from an EMBL/GenBank/DDBJ whole genome shotgun (WGS) entry which is preliminary data.</text>
</comment>
<protein>
    <submittedName>
        <fullName evidence="1">Uncharacterized protein</fullName>
    </submittedName>
</protein>
<dbReference type="Proteomes" id="UP001530400">
    <property type="component" value="Unassembled WGS sequence"/>
</dbReference>
<evidence type="ECO:0000313" key="1">
    <source>
        <dbReference type="EMBL" id="KAL3772890.1"/>
    </source>
</evidence>
<organism evidence="1 2">
    <name type="scientific">Cyclotella atomus</name>
    <dbReference type="NCBI Taxonomy" id="382360"/>
    <lineage>
        <taxon>Eukaryota</taxon>
        <taxon>Sar</taxon>
        <taxon>Stramenopiles</taxon>
        <taxon>Ochrophyta</taxon>
        <taxon>Bacillariophyta</taxon>
        <taxon>Coscinodiscophyceae</taxon>
        <taxon>Thalassiosirophycidae</taxon>
        <taxon>Stephanodiscales</taxon>
        <taxon>Stephanodiscaceae</taxon>
        <taxon>Cyclotella</taxon>
    </lineage>
</organism>
<keyword evidence="2" id="KW-1185">Reference proteome</keyword>
<reference evidence="1 2" key="1">
    <citation type="submission" date="2024-10" db="EMBL/GenBank/DDBJ databases">
        <title>Updated reference genomes for cyclostephanoid diatoms.</title>
        <authorList>
            <person name="Roberts W.R."/>
            <person name="Alverson A.J."/>
        </authorList>
    </citation>
    <scope>NUCLEOTIDE SEQUENCE [LARGE SCALE GENOMIC DNA]</scope>
    <source>
        <strain evidence="1 2">AJA010-31</strain>
    </source>
</reference>
<name>A0ABD3NIH0_9STRA</name>
<gene>
    <name evidence="1" type="ORF">ACHAWO_009643</name>
</gene>
<dbReference type="AlphaFoldDB" id="A0ABD3NIH0"/>
<proteinExistence type="predicted"/>
<evidence type="ECO:0000313" key="2">
    <source>
        <dbReference type="Proteomes" id="UP001530400"/>
    </source>
</evidence>
<dbReference type="EMBL" id="JALLPJ020001257">
    <property type="protein sequence ID" value="KAL3772890.1"/>
    <property type="molecule type" value="Genomic_DNA"/>
</dbReference>
<sequence>MNGQQMRRRKRQLSDDPSSLPYVDLFSQSISKECCDYLTHQPSVSGLLGKAFFGSRRFLPEKYFLTATNSVFSLYPHTATSLSEFQLNDRYLQWKVTMNAPLELICSWGIEKYDIKGCTMMAFDPSLRKVYHGNCVNIPMQTLEGFEFRHVTRLHALYAKFLLGGMVDELESRTKQHKD</sequence>